<reference evidence="1" key="1">
    <citation type="submission" date="2017-03" db="EMBL/GenBank/DDBJ databases">
        <title>The mitochondrial genome of the carnivorous plant Utricularia reniformis (Lentibulariaceae): structure, comparative analysis and evolutionary landmarks.</title>
        <authorList>
            <person name="Silva S.R."/>
            <person name="Alvarenga D.O."/>
            <person name="Michael T.P."/>
            <person name="Miranda V.F.O."/>
            <person name="Varani A.M."/>
        </authorList>
    </citation>
    <scope>NUCLEOTIDE SEQUENCE</scope>
</reference>
<evidence type="ECO:0000313" key="1">
    <source>
        <dbReference type="EMBL" id="ART32356.1"/>
    </source>
</evidence>
<gene>
    <name evidence="1" type="ORF">AEK19_MT2211</name>
</gene>
<dbReference type="AlphaFoldDB" id="A0A1Y0B4H0"/>
<accession>A0A1Y0B4H0</accession>
<sequence>MLPNQSLRQVHKGLVWRYEGPFPVVSLQVQSSNALTYLAVEHWDAFTLTPNRLFSGIKGARRDPFHPLLSV</sequence>
<proteinExistence type="predicted"/>
<keyword evidence="1" id="KW-0496">Mitochondrion</keyword>
<geneLocation type="mitochondrion" evidence="1"/>
<protein>
    <submittedName>
        <fullName evidence="1">Uncharacterized protein</fullName>
    </submittedName>
</protein>
<dbReference type="EMBL" id="KY774314">
    <property type="protein sequence ID" value="ART32356.1"/>
    <property type="molecule type" value="Genomic_DNA"/>
</dbReference>
<organism evidence="1">
    <name type="scientific">Utricularia reniformis</name>
    <dbReference type="NCBI Taxonomy" id="192314"/>
    <lineage>
        <taxon>Eukaryota</taxon>
        <taxon>Viridiplantae</taxon>
        <taxon>Streptophyta</taxon>
        <taxon>Embryophyta</taxon>
        <taxon>Tracheophyta</taxon>
        <taxon>Spermatophyta</taxon>
        <taxon>Magnoliopsida</taxon>
        <taxon>eudicotyledons</taxon>
        <taxon>Gunneridae</taxon>
        <taxon>Pentapetalae</taxon>
        <taxon>asterids</taxon>
        <taxon>lamiids</taxon>
        <taxon>Lamiales</taxon>
        <taxon>Lentibulariaceae</taxon>
        <taxon>Utricularia</taxon>
    </lineage>
</organism>
<name>A0A1Y0B4H0_9LAMI</name>